<proteinExistence type="predicted"/>
<accession>A0ABM7MID0</accession>
<reference evidence="1 2" key="1">
    <citation type="journal article" date="2021" name="Microbiol. Spectr.">
        <title>A Single Bacterium Capable of Oxidation and Reduction of Iron at Circumneutral pH.</title>
        <authorList>
            <person name="Kato S."/>
            <person name="Ohkuma M."/>
        </authorList>
    </citation>
    <scope>NUCLEOTIDE SEQUENCE [LARGE SCALE GENOMIC DNA]</scope>
    <source>
        <strain evidence="1 2">MIZ03</strain>
    </source>
</reference>
<name>A0ABM7MID0_9BURK</name>
<gene>
    <name evidence="1" type="ORF">MIZ03_0879</name>
</gene>
<sequence length="103" mass="11040">MQKLINVMLDKGVEFSFHVPEGTPLAHDVARAWLDKQFTTLDCEPLRASGKVLTADKILVVTQAAGAALLADAQWSAEYVAAVSAALGKPMIRVDVPAMAITY</sequence>
<evidence type="ECO:0000313" key="1">
    <source>
        <dbReference type="EMBL" id="BCO26000.1"/>
    </source>
</evidence>
<keyword evidence="2" id="KW-1185">Reference proteome</keyword>
<dbReference type="RefSeq" id="WP_223908779.1">
    <property type="nucleotide sequence ID" value="NZ_AP024238.1"/>
</dbReference>
<organism evidence="1 2">
    <name type="scientific">Rhodoferax lithotrophicus</name>
    <dbReference type="NCBI Taxonomy" id="2798804"/>
    <lineage>
        <taxon>Bacteria</taxon>
        <taxon>Pseudomonadati</taxon>
        <taxon>Pseudomonadota</taxon>
        <taxon>Betaproteobacteria</taxon>
        <taxon>Burkholderiales</taxon>
        <taxon>Comamonadaceae</taxon>
        <taxon>Rhodoferax</taxon>
    </lineage>
</organism>
<dbReference type="EMBL" id="AP024238">
    <property type="protein sequence ID" value="BCO26000.1"/>
    <property type="molecule type" value="Genomic_DNA"/>
</dbReference>
<evidence type="ECO:0000313" key="2">
    <source>
        <dbReference type="Proteomes" id="UP000824366"/>
    </source>
</evidence>
<dbReference type="Proteomes" id="UP000824366">
    <property type="component" value="Chromosome"/>
</dbReference>
<protein>
    <submittedName>
        <fullName evidence="1">Uncharacterized protein</fullName>
    </submittedName>
</protein>